<dbReference type="AlphaFoldDB" id="A0A556B0B3"/>
<evidence type="ECO:0000313" key="1">
    <source>
        <dbReference type="EMBL" id="TSH98627.1"/>
    </source>
</evidence>
<sequence>MTVPVPMNLSRNLYNASGLRPLLEPRSVVCAVIAAPRDAAHVHRAAVESVGIAKDMTPLVVSHGRVVTVDARIVCNAEVEAAQQPCAHAV</sequence>
<dbReference type="RefSeq" id="WP_143946534.1">
    <property type="nucleotide sequence ID" value="NZ_BAABMB010000001.1"/>
</dbReference>
<protein>
    <submittedName>
        <fullName evidence="1">Uncharacterized protein</fullName>
    </submittedName>
</protein>
<comment type="caution">
    <text evidence="1">The sequence shown here is derived from an EMBL/GenBank/DDBJ whole genome shotgun (WGS) entry which is preliminary data.</text>
</comment>
<organism evidence="1 2">
    <name type="scientific">Verticiella sediminum</name>
    <dbReference type="NCBI Taxonomy" id="1247510"/>
    <lineage>
        <taxon>Bacteria</taxon>
        <taxon>Pseudomonadati</taxon>
        <taxon>Pseudomonadota</taxon>
        <taxon>Betaproteobacteria</taxon>
        <taxon>Burkholderiales</taxon>
        <taxon>Alcaligenaceae</taxon>
        <taxon>Verticiella</taxon>
    </lineage>
</organism>
<proteinExistence type="predicted"/>
<reference evidence="1 2" key="1">
    <citation type="submission" date="2019-07" db="EMBL/GenBank/DDBJ databases">
        <title>Qingshengfaniella alkalisoli gen. nov., sp. nov., isolated from saline soil.</title>
        <authorList>
            <person name="Xu L."/>
            <person name="Huang X.-X."/>
            <person name="Sun J.-Q."/>
        </authorList>
    </citation>
    <scope>NUCLEOTIDE SEQUENCE [LARGE SCALE GENOMIC DNA]</scope>
    <source>
        <strain evidence="1 2">DSM 27279</strain>
    </source>
</reference>
<accession>A0A556B0B3</accession>
<keyword evidence="2" id="KW-1185">Reference proteome</keyword>
<gene>
    <name evidence="1" type="ORF">FOZ76_02425</name>
</gene>
<evidence type="ECO:0000313" key="2">
    <source>
        <dbReference type="Proteomes" id="UP000318405"/>
    </source>
</evidence>
<dbReference type="Proteomes" id="UP000318405">
    <property type="component" value="Unassembled WGS sequence"/>
</dbReference>
<name>A0A556B0B3_9BURK</name>
<dbReference type="EMBL" id="VLTJ01000004">
    <property type="protein sequence ID" value="TSH98627.1"/>
    <property type="molecule type" value="Genomic_DNA"/>
</dbReference>